<dbReference type="InterPro" id="IPR033130">
    <property type="entry name" value="RNase_T2_His_AS_2"/>
</dbReference>
<dbReference type="PROSITE" id="PS00530">
    <property type="entry name" value="RNASE_T2_1"/>
    <property type="match status" value="1"/>
</dbReference>
<evidence type="ECO:0000256" key="4">
    <source>
        <dbReference type="PIRSR" id="PIRSR633697-1"/>
    </source>
</evidence>
<evidence type="ECO:0000256" key="5">
    <source>
        <dbReference type="RuleBase" id="RU004328"/>
    </source>
</evidence>
<dbReference type="PROSITE" id="PS00531">
    <property type="entry name" value="RNASE_T2_2"/>
    <property type="match status" value="1"/>
</dbReference>
<feature type="active site" evidence="4">
    <location>
        <position position="69"/>
    </location>
</feature>
<dbReference type="InterPro" id="IPR018188">
    <property type="entry name" value="RNase_T2_His_AS_1"/>
</dbReference>
<dbReference type="GO" id="GO:0005576">
    <property type="term" value="C:extracellular region"/>
    <property type="evidence" value="ECO:0007669"/>
    <property type="project" value="TreeGrafter"/>
</dbReference>
<evidence type="ECO:0000256" key="1">
    <source>
        <dbReference type="ARBA" id="ARBA00007469"/>
    </source>
</evidence>
<keyword evidence="8" id="KW-1185">Reference proteome</keyword>
<dbReference type="InterPro" id="IPR033697">
    <property type="entry name" value="Ribonuclease_T2_eukaryotic"/>
</dbReference>
<keyword evidence="3" id="KW-1015">Disulfide bond</keyword>
<reference evidence="7 8" key="1">
    <citation type="submission" date="2016-07" db="EMBL/GenBank/DDBJ databases">
        <title>Pervasive Adenine N6-methylation of Active Genes in Fungi.</title>
        <authorList>
            <consortium name="DOE Joint Genome Institute"/>
            <person name="Mondo S.J."/>
            <person name="Dannebaum R.O."/>
            <person name="Kuo R.C."/>
            <person name="Labutti K."/>
            <person name="Haridas S."/>
            <person name="Kuo A."/>
            <person name="Salamov A."/>
            <person name="Ahrendt S.R."/>
            <person name="Lipzen A."/>
            <person name="Sullivan W."/>
            <person name="Andreopoulos W.B."/>
            <person name="Clum A."/>
            <person name="Lindquist E."/>
            <person name="Daum C."/>
            <person name="Ramamoorthy G.K."/>
            <person name="Gryganskyi A."/>
            <person name="Culley D."/>
            <person name="Magnuson J.K."/>
            <person name="James T.Y."/>
            <person name="O'Malley M.A."/>
            <person name="Stajich J.E."/>
            <person name="Spatafora J.W."/>
            <person name="Visel A."/>
            <person name="Grigoriev I.V."/>
        </authorList>
    </citation>
    <scope>NUCLEOTIDE SEQUENCE [LARGE SCALE GENOMIC DNA]</scope>
    <source>
        <strain evidence="7 8">CBS 931.73</strain>
    </source>
</reference>
<dbReference type="InterPro" id="IPR001568">
    <property type="entry name" value="RNase_T2-like"/>
</dbReference>
<feature type="active site" evidence="4">
    <location>
        <position position="132"/>
    </location>
</feature>
<dbReference type="PANTHER" id="PTHR11240:SF22">
    <property type="entry name" value="RIBONUCLEASE T2"/>
    <property type="match status" value="1"/>
</dbReference>
<feature type="active site" evidence="4">
    <location>
        <position position="128"/>
    </location>
</feature>
<evidence type="ECO:0000256" key="6">
    <source>
        <dbReference type="SAM" id="SignalP"/>
    </source>
</evidence>
<protein>
    <recommendedName>
        <fullName evidence="2">ribonuclease T2</fullName>
        <ecNumber evidence="2">4.6.1.19</ecNumber>
    </recommendedName>
</protein>
<dbReference type="PANTHER" id="PTHR11240">
    <property type="entry name" value="RIBONUCLEASE T2"/>
    <property type="match status" value="1"/>
</dbReference>
<keyword evidence="6" id="KW-0732">Signal</keyword>
<dbReference type="Gene3D" id="3.90.730.10">
    <property type="entry name" value="Ribonuclease T2-like"/>
    <property type="match status" value="1"/>
</dbReference>
<dbReference type="GO" id="GO:0006401">
    <property type="term" value="P:RNA catabolic process"/>
    <property type="evidence" value="ECO:0007669"/>
    <property type="project" value="TreeGrafter"/>
</dbReference>
<name>A0A1Y1XV72_9FUNG</name>
<comment type="similarity">
    <text evidence="1 5">Belongs to the RNase T2 family.</text>
</comment>
<dbReference type="CDD" id="cd01061">
    <property type="entry name" value="RNase_T2_euk"/>
    <property type="match status" value="1"/>
</dbReference>
<dbReference type="Pfam" id="PF00445">
    <property type="entry name" value="Ribonuclease_T2"/>
    <property type="match status" value="1"/>
</dbReference>
<accession>A0A1Y1XV72</accession>
<dbReference type="InterPro" id="IPR036430">
    <property type="entry name" value="RNase_T2-like_sf"/>
</dbReference>
<gene>
    <name evidence="7" type="ORF">K493DRAFT_234410</name>
</gene>
<feature type="chain" id="PRO_5011002373" description="ribonuclease T2" evidence="6">
    <location>
        <begin position="19"/>
        <end position="255"/>
    </location>
</feature>
<evidence type="ECO:0000256" key="3">
    <source>
        <dbReference type="ARBA" id="ARBA00023157"/>
    </source>
</evidence>
<evidence type="ECO:0000256" key="2">
    <source>
        <dbReference type="ARBA" id="ARBA00012571"/>
    </source>
</evidence>
<organism evidence="7 8">
    <name type="scientific">Basidiobolus meristosporus CBS 931.73</name>
    <dbReference type="NCBI Taxonomy" id="1314790"/>
    <lineage>
        <taxon>Eukaryota</taxon>
        <taxon>Fungi</taxon>
        <taxon>Fungi incertae sedis</taxon>
        <taxon>Zoopagomycota</taxon>
        <taxon>Entomophthoromycotina</taxon>
        <taxon>Basidiobolomycetes</taxon>
        <taxon>Basidiobolales</taxon>
        <taxon>Basidiobolaceae</taxon>
        <taxon>Basidiobolus</taxon>
    </lineage>
</organism>
<evidence type="ECO:0000313" key="7">
    <source>
        <dbReference type="EMBL" id="ORX89174.1"/>
    </source>
</evidence>
<dbReference type="OrthoDB" id="435754at2759"/>
<comment type="caution">
    <text evidence="7">The sequence shown here is derived from an EMBL/GenBank/DDBJ whole genome shotgun (WGS) entry which is preliminary data.</text>
</comment>
<dbReference type="EMBL" id="MCFE01000468">
    <property type="protein sequence ID" value="ORX89174.1"/>
    <property type="molecule type" value="Genomic_DNA"/>
</dbReference>
<sequence length="255" mass="28581">MKLSTRAFVWHLVGLASAYSPSCPVDELSCALPSANDTADACCSPKYGLVVFTQQWLTKQGPEDAFTIHGLWPNACNGSFAPEQGCDPARQYSNVGEIVQQRNTSLYELMNEYWVSYTGDNSEFWTHEWDKHGTCVSTLSPSCYGGDYQPYEEMLDYFDSVIQLHQQYDIYTALSGAGISPGGEYSKLDMVKAVKSSLGVDAWFHCKKDALDEAWIYFNVQGRNRYVPAQQYRGEAECPDQIQYPAKQTMGQGNE</sequence>
<dbReference type="Proteomes" id="UP000193498">
    <property type="component" value="Unassembled WGS sequence"/>
</dbReference>
<evidence type="ECO:0000313" key="8">
    <source>
        <dbReference type="Proteomes" id="UP000193498"/>
    </source>
</evidence>
<proteinExistence type="inferred from homology"/>
<dbReference type="EC" id="4.6.1.19" evidence="2"/>
<feature type="signal peptide" evidence="6">
    <location>
        <begin position="1"/>
        <end position="18"/>
    </location>
</feature>
<dbReference type="GO" id="GO:0003723">
    <property type="term" value="F:RNA binding"/>
    <property type="evidence" value="ECO:0007669"/>
    <property type="project" value="InterPro"/>
</dbReference>
<dbReference type="InParanoid" id="A0A1Y1XV72"/>
<dbReference type="GO" id="GO:0033897">
    <property type="term" value="F:ribonuclease T2 activity"/>
    <property type="evidence" value="ECO:0007669"/>
    <property type="project" value="UniProtKB-EC"/>
</dbReference>
<dbReference type="AlphaFoldDB" id="A0A1Y1XV72"/>
<dbReference type="SUPFAM" id="SSF55895">
    <property type="entry name" value="Ribonuclease Rh-like"/>
    <property type="match status" value="1"/>
</dbReference>